<dbReference type="PANTHER" id="PTHR38926:SF14">
    <property type="entry name" value="F-BOX PROTEIN SKIP19-LIKE"/>
    <property type="match status" value="1"/>
</dbReference>
<dbReference type="SUPFAM" id="SSF52047">
    <property type="entry name" value="RNI-like"/>
    <property type="match status" value="1"/>
</dbReference>
<comment type="caution">
    <text evidence="3">The sequence shown here is derived from an EMBL/GenBank/DDBJ whole genome shotgun (WGS) entry which is preliminary data.</text>
</comment>
<dbReference type="Pfam" id="PF12937">
    <property type="entry name" value="F-box-like"/>
    <property type="match status" value="1"/>
</dbReference>
<dbReference type="PANTHER" id="PTHR38926">
    <property type="entry name" value="F-BOX DOMAIN CONTAINING PROTEIN, EXPRESSED"/>
    <property type="match status" value="1"/>
</dbReference>
<dbReference type="Gene3D" id="3.80.10.10">
    <property type="entry name" value="Ribonuclease Inhibitor"/>
    <property type="match status" value="1"/>
</dbReference>
<sequence length="230" mass="25942">MPNVHKKLKASSIAPPPPPSPPWVDLPAEITVDILQRLGTIEIVESVQRVCSTWWKVCHDPAMWRRICRIAVDRSQGQLLKISIQNFGGGNLLKSTQLRHLRVVMGFYDFAGGLAVYAKNLPYLEELHMHFTLITQEDIESVGHDGQALAIARSMPELRHLGLLLNTLTNVGLQAILDGCPHLVSLDLRYCNIDLEGDIGRRCRQQIVDLKQPHASTHDYEVWLYLMSII</sequence>
<evidence type="ECO:0000313" key="3">
    <source>
        <dbReference type="EMBL" id="KAK4729419.1"/>
    </source>
</evidence>
<dbReference type="InterPro" id="IPR032675">
    <property type="entry name" value="LRR_dom_sf"/>
</dbReference>
<name>A0AAV9LWM8_9SOLN</name>
<feature type="domain" description="F-box" evidence="2">
    <location>
        <begin position="20"/>
        <end position="67"/>
    </location>
</feature>
<dbReference type="Proteomes" id="UP001311915">
    <property type="component" value="Unassembled WGS sequence"/>
</dbReference>
<organism evidence="3 4">
    <name type="scientific">Solanum pinnatisectum</name>
    <name type="common">tansyleaf nightshade</name>
    <dbReference type="NCBI Taxonomy" id="50273"/>
    <lineage>
        <taxon>Eukaryota</taxon>
        <taxon>Viridiplantae</taxon>
        <taxon>Streptophyta</taxon>
        <taxon>Embryophyta</taxon>
        <taxon>Tracheophyta</taxon>
        <taxon>Spermatophyta</taxon>
        <taxon>Magnoliopsida</taxon>
        <taxon>eudicotyledons</taxon>
        <taxon>Gunneridae</taxon>
        <taxon>Pentapetalae</taxon>
        <taxon>asterids</taxon>
        <taxon>lamiids</taxon>
        <taxon>Solanales</taxon>
        <taxon>Solanaceae</taxon>
        <taxon>Solanoideae</taxon>
        <taxon>Solaneae</taxon>
        <taxon>Solanum</taxon>
    </lineage>
</organism>
<dbReference type="AlphaFoldDB" id="A0AAV9LWM8"/>
<evidence type="ECO:0000313" key="4">
    <source>
        <dbReference type="Proteomes" id="UP001311915"/>
    </source>
</evidence>
<dbReference type="Gene3D" id="1.20.1280.50">
    <property type="match status" value="1"/>
</dbReference>
<dbReference type="EMBL" id="JAWPEI010000004">
    <property type="protein sequence ID" value="KAK4729419.1"/>
    <property type="molecule type" value="Genomic_DNA"/>
</dbReference>
<protein>
    <recommendedName>
        <fullName evidence="2">F-box domain-containing protein</fullName>
    </recommendedName>
</protein>
<dbReference type="InterPro" id="IPR036047">
    <property type="entry name" value="F-box-like_dom_sf"/>
</dbReference>
<dbReference type="InterPro" id="IPR001810">
    <property type="entry name" value="F-box_dom"/>
</dbReference>
<reference evidence="3 4" key="1">
    <citation type="submission" date="2023-10" db="EMBL/GenBank/DDBJ databases">
        <title>Genome-Wide Identification Analysis in wild type Solanum Pinnatisectum Reveals Some Genes Defensing Phytophthora Infestans.</title>
        <authorList>
            <person name="Sun C."/>
        </authorList>
    </citation>
    <scope>NUCLEOTIDE SEQUENCE [LARGE SCALE GENOMIC DNA]</scope>
    <source>
        <strain evidence="3">LQN</strain>
        <tissue evidence="3">Leaf</tissue>
    </source>
</reference>
<gene>
    <name evidence="3" type="ORF">R3W88_022407</name>
</gene>
<dbReference type="CDD" id="cd22164">
    <property type="entry name" value="F-box_AtSKIP19-like"/>
    <property type="match status" value="1"/>
</dbReference>
<dbReference type="SUPFAM" id="SSF81383">
    <property type="entry name" value="F-box domain"/>
    <property type="match status" value="1"/>
</dbReference>
<feature type="region of interest" description="Disordered" evidence="1">
    <location>
        <begin position="1"/>
        <end position="21"/>
    </location>
</feature>
<proteinExistence type="predicted"/>
<accession>A0AAV9LWM8</accession>
<evidence type="ECO:0000256" key="1">
    <source>
        <dbReference type="SAM" id="MobiDB-lite"/>
    </source>
</evidence>
<keyword evidence="4" id="KW-1185">Reference proteome</keyword>
<evidence type="ECO:0000259" key="2">
    <source>
        <dbReference type="PROSITE" id="PS50181"/>
    </source>
</evidence>
<dbReference type="PROSITE" id="PS50181">
    <property type="entry name" value="FBOX"/>
    <property type="match status" value="1"/>
</dbReference>